<feature type="region of interest" description="Disordered" evidence="1">
    <location>
        <begin position="1"/>
        <end position="62"/>
    </location>
</feature>
<name>A0ABR7CZV1_9BACT</name>
<dbReference type="Proteomes" id="UP000646484">
    <property type="component" value="Unassembled WGS sequence"/>
</dbReference>
<evidence type="ECO:0000313" key="3">
    <source>
        <dbReference type="Proteomes" id="UP000646484"/>
    </source>
</evidence>
<organism evidence="2 3">
    <name type="scientific">Butyricimonas hominis</name>
    <dbReference type="NCBI Taxonomy" id="2763032"/>
    <lineage>
        <taxon>Bacteria</taxon>
        <taxon>Pseudomonadati</taxon>
        <taxon>Bacteroidota</taxon>
        <taxon>Bacteroidia</taxon>
        <taxon>Bacteroidales</taxon>
        <taxon>Odoribacteraceae</taxon>
        <taxon>Butyricimonas</taxon>
    </lineage>
</organism>
<gene>
    <name evidence="2" type="ORF">H8S64_08805</name>
</gene>
<comment type="caution">
    <text evidence="2">The sequence shown here is derived from an EMBL/GenBank/DDBJ whole genome shotgun (WGS) entry which is preliminary data.</text>
</comment>
<feature type="compositionally biased region" description="Basic and acidic residues" evidence="1">
    <location>
        <begin position="1"/>
        <end position="32"/>
    </location>
</feature>
<feature type="compositionally biased region" description="Basic and acidic residues" evidence="1">
    <location>
        <begin position="42"/>
        <end position="62"/>
    </location>
</feature>
<evidence type="ECO:0000313" key="2">
    <source>
        <dbReference type="EMBL" id="MBC5621196.1"/>
    </source>
</evidence>
<evidence type="ECO:0000256" key="1">
    <source>
        <dbReference type="SAM" id="MobiDB-lite"/>
    </source>
</evidence>
<sequence length="62" mass="7441">MKEKEKNDRENEGKKVNRHAEKNIPSKQDKSWVGENQMPQRQFDKTELEREKGDGLKRKCKK</sequence>
<accession>A0ABR7CZV1</accession>
<reference evidence="2 3" key="1">
    <citation type="submission" date="2020-08" db="EMBL/GenBank/DDBJ databases">
        <title>Genome public.</title>
        <authorList>
            <person name="Liu C."/>
            <person name="Sun Q."/>
        </authorList>
    </citation>
    <scope>NUCLEOTIDE SEQUENCE [LARGE SCALE GENOMIC DNA]</scope>
    <source>
        <strain evidence="2 3">NSJ-56</strain>
    </source>
</reference>
<keyword evidence="3" id="KW-1185">Reference proteome</keyword>
<proteinExistence type="predicted"/>
<dbReference type="RefSeq" id="WP_099293009.1">
    <property type="nucleotide sequence ID" value="NZ_JACOOH010000003.1"/>
</dbReference>
<protein>
    <submittedName>
        <fullName evidence="2">Uncharacterized protein</fullName>
    </submittedName>
</protein>
<dbReference type="EMBL" id="JACOOH010000003">
    <property type="protein sequence ID" value="MBC5621196.1"/>
    <property type="molecule type" value="Genomic_DNA"/>
</dbReference>